<comment type="caution">
    <text evidence="2">The sequence shown here is derived from an EMBL/GenBank/DDBJ whole genome shotgun (WGS) entry which is preliminary data.</text>
</comment>
<dbReference type="AlphaFoldDB" id="A0A840RUM7"/>
<sequence length="104" mass="12145">MKFKSILCVSLLAASAGFMAPMTSVQAQVIGDVVVAPPQPRYEIVPGPRAGYVWAPGYWRWNGRRHIWVGGHYLRAHRGYRYNAPRWEHDPRGDWRFREHGWER</sequence>
<evidence type="ECO:0000256" key="1">
    <source>
        <dbReference type="SAM" id="SignalP"/>
    </source>
</evidence>
<accession>A0A840RUM7</accession>
<feature type="chain" id="PRO_5032465745" description="YXWGXW repeat-containing protein" evidence="1">
    <location>
        <begin position="28"/>
        <end position="104"/>
    </location>
</feature>
<dbReference type="InterPro" id="IPR024447">
    <property type="entry name" value="YXWGXW_rpt"/>
</dbReference>
<gene>
    <name evidence="2" type="ORF">HNR39_004161</name>
</gene>
<dbReference type="Pfam" id="PF12779">
    <property type="entry name" value="WXXGXW"/>
    <property type="match status" value="1"/>
</dbReference>
<dbReference type="RefSeq" id="WP_168056448.1">
    <property type="nucleotide sequence ID" value="NZ_JAAOZT010000009.1"/>
</dbReference>
<reference evidence="2 3" key="1">
    <citation type="submission" date="2020-08" db="EMBL/GenBank/DDBJ databases">
        <title>Genomic Encyclopedia of Type Strains, Phase IV (KMG-IV): sequencing the most valuable type-strain genomes for metagenomic binning, comparative biology and taxonomic classification.</title>
        <authorList>
            <person name="Goeker M."/>
        </authorList>
    </citation>
    <scope>NUCLEOTIDE SEQUENCE [LARGE SCALE GENOMIC DNA]</scope>
    <source>
        <strain evidence="2 3">DSM 23240</strain>
    </source>
</reference>
<protein>
    <recommendedName>
        <fullName evidence="4">YXWGXW repeat-containing protein</fullName>
    </recommendedName>
</protein>
<feature type="signal peptide" evidence="1">
    <location>
        <begin position="1"/>
        <end position="27"/>
    </location>
</feature>
<proteinExistence type="predicted"/>
<keyword evidence="3" id="KW-1185">Reference proteome</keyword>
<dbReference type="EMBL" id="JACHHQ010000012">
    <property type="protein sequence ID" value="MBB5202297.1"/>
    <property type="molecule type" value="Genomic_DNA"/>
</dbReference>
<evidence type="ECO:0000313" key="2">
    <source>
        <dbReference type="EMBL" id="MBB5202297.1"/>
    </source>
</evidence>
<name>A0A840RUM7_9BURK</name>
<keyword evidence="1" id="KW-0732">Signal</keyword>
<evidence type="ECO:0008006" key="4">
    <source>
        <dbReference type="Google" id="ProtNLM"/>
    </source>
</evidence>
<dbReference type="Proteomes" id="UP000571084">
    <property type="component" value="Unassembled WGS sequence"/>
</dbReference>
<evidence type="ECO:0000313" key="3">
    <source>
        <dbReference type="Proteomes" id="UP000571084"/>
    </source>
</evidence>
<organism evidence="2 3">
    <name type="scientific">Glaciimonas immobilis</name>
    <dbReference type="NCBI Taxonomy" id="728004"/>
    <lineage>
        <taxon>Bacteria</taxon>
        <taxon>Pseudomonadati</taxon>
        <taxon>Pseudomonadota</taxon>
        <taxon>Betaproteobacteria</taxon>
        <taxon>Burkholderiales</taxon>
        <taxon>Oxalobacteraceae</taxon>
        <taxon>Glaciimonas</taxon>
    </lineage>
</organism>